<dbReference type="InterPro" id="IPR039018">
    <property type="entry name" value="VapC20-like"/>
</dbReference>
<dbReference type="PANTHER" id="PTHR42188">
    <property type="entry name" value="23S RRNA-SPECIFIC ENDONUCLEASE VAPC20"/>
    <property type="match status" value="1"/>
</dbReference>
<dbReference type="GO" id="GO:0016075">
    <property type="term" value="P:rRNA catabolic process"/>
    <property type="evidence" value="ECO:0007669"/>
    <property type="project" value="TreeGrafter"/>
</dbReference>
<evidence type="ECO:0000313" key="8">
    <source>
        <dbReference type="EMBL" id="MBB1155904.1"/>
    </source>
</evidence>
<dbReference type="InterPro" id="IPR022907">
    <property type="entry name" value="VapC_family"/>
</dbReference>
<dbReference type="PANTHER" id="PTHR42188:SF1">
    <property type="entry name" value="23S RRNA-SPECIFIC ENDONUCLEASE VAPC20"/>
    <property type="match status" value="1"/>
</dbReference>
<evidence type="ECO:0000256" key="5">
    <source>
        <dbReference type="ARBA" id="ARBA00022842"/>
    </source>
</evidence>
<dbReference type="Proteomes" id="UP000526734">
    <property type="component" value="Unassembled WGS sequence"/>
</dbReference>
<keyword evidence="4 6" id="KW-0378">Hydrolase</keyword>
<dbReference type="GO" id="GO:0090729">
    <property type="term" value="F:toxin activity"/>
    <property type="evidence" value="ECO:0007669"/>
    <property type="project" value="UniProtKB-KW"/>
</dbReference>
<comment type="caution">
    <text evidence="8">The sequence shown here is derived from an EMBL/GenBank/DDBJ whole genome shotgun (WGS) entry which is preliminary data.</text>
</comment>
<evidence type="ECO:0000256" key="2">
    <source>
        <dbReference type="ARBA" id="ARBA00022722"/>
    </source>
</evidence>
<comment type="function">
    <text evidence="6">Toxic component of a toxin-antitoxin (TA) system. An RNase.</text>
</comment>
<proteinExistence type="inferred from homology"/>
<accession>A0A7W3VZ85</accession>
<comment type="similarity">
    <text evidence="6">Belongs to the PINc/VapC protein family.</text>
</comment>
<feature type="domain" description="PIN" evidence="7">
    <location>
        <begin position="2"/>
        <end position="121"/>
    </location>
</feature>
<evidence type="ECO:0000256" key="4">
    <source>
        <dbReference type="ARBA" id="ARBA00022801"/>
    </source>
</evidence>
<dbReference type="InterPro" id="IPR029060">
    <property type="entry name" value="PIN-like_dom_sf"/>
</dbReference>
<evidence type="ECO:0000256" key="3">
    <source>
        <dbReference type="ARBA" id="ARBA00022723"/>
    </source>
</evidence>
<dbReference type="Gene3D" id="3.40.50.1010">
    <property type="entry name" value="5'-nuclease"/>
    <property type="match status" value="1"/>
</dbReference>
<dbReference type="GO" id="GO:0016787">
    <property type="term" value="F:hydrolase activity"/>
    <property type="evidence" value="ECO:0007669"/>
    <property type="project" value="UniProtKB-KW"/>
</dbReference>
<gene>
    <name evidence="6" type="primary">vapC</name>
    <name evidence="8" type="ORF">H4281_22380</name>
</gene>
<dbReference type="EC" id="3.1.-.-" evidence="6"/>
<keyword evidence="1 6" id="KW-1277">Toxin-antitoxin system</keyword>
<dbReference type="EMBL" id="JACGZW010000007">
    <property type="protein sequence ID" value="MBB1155904.1"/>
    <property type="molecule type" value="Genomic_DNA"/>
</dbReference>
<keyword evidence="6" id="KW-0800">Toxin</keyword>
<organism evidence="8 9">
    <name type="scientific">Amycolatopsis dendrobii</name>
    <dbReference type="NCBI Taxonomy" id="2760662"/>
    <lineage>
        <taxon>Bacteria</taxon>
        <taxon>Bacillati</taxon>
        <taxon>Actinomycetota</taxon>
        <taxon>Actinomycetes</taxon>
        <taxon>Pseudonocardiales</taxon>
        <taxon>Pseudonocardiaceae</taxon>
        <taxon>Amycolatopsis</taxon>
    </lineage>
</organism>
<name>A0A7W3VZ85_9PSEU</name>
<dbReference type="SUPFAM" id="SSF88723">
    <property type="entry name" value="PIN domain-like"/>
    <property type="match status" value="1"/>
</dbReference>
<dbReference type="InterPro" id="IPR002716">
    <property type="entry name" value="PIN_dom"/>
</dbReference>
<sequence length="137" mass="14698">MILVDTGVVVAMGNRRDDDHEGCTELLASTLEPLVLPEPLLVEIGYMLGSRAGASAEADFLRDVADGLYTVESMMLADIARAADLVEKYADLPLGTADACVIALAERLGITRVATLDTRHFSIVKPRHISSFTLLPS</sequence>
<evidence type="ECO:0000259" key="7">
    <source>
        <dbReference type="Pfam" id="PF01850"/>
    </source>
</evidence>
<reference evidence="8 9" key="1">
    <citation type="submission" date="2020-08" db="EMBL/GenBank/DDBJ databases">
        <title>Amycolatopsis sp. nov. DR6-1 isolated from Dendrobium heterocarpum.</title>
        <authorList>
            <person name="Tedsree N."/>
            <person name="Kuncharoen N."/>
            <person name="Likhitwitayawuid K."/>
            <person name="Tanasupawat S."/>
        </authorList>
    </citation>
    <scope>NUCLEOTIDE SEQUENCE [LARGE SCALE GENOMIC DNA]</scope>
    <source>
        <strain evidence="8 9">DR6-1</strain>
    </source>
</reference>
<evidence type="ECO:0000256" key="6">
    <source>
        <dbReference type="HAMAP-Rule" id="MF_00265"/>
    </source>
</evidence>
<comment type="cofactor">
    <cofactor evidence="6">
        <name>Mg(2+)</name>
        <dbReference type="ChEBI" id="CHEBI:18420"/>
    </cofactor>
</comment>
<dbReference type="RefSeq" id="WP_182892881.1">
    <property type="nucleotide sequence ID" value="NZ_JACGZW010000007.1"/>
</dbReference>
<feature type="binding site" evidence="6">
    <location>
        <position position="98"/>
    </location>
    <ligand>
        <name>Mg(2+)</name>
        <dbReference type="ChEBI" id="CHEBI:18420"/>
    </ligand>
</feature>
<evidence type="ECO:0000313" key="9">
    <source>
        <dbReference type="Proteomes" id="UP000526734"/>
    </source>
</evidence>
<keyword evidence="2 6" id="KW-0540">Nuclease</keyword>
<dbReference type="Pfam" id="PF01850">
    <property type="entry name" value="PIN"/>
    <property type="match status" value="1"/>
</dbReference>
<keyword evidence="9" id="KW-1185">Reference proteome</keyword>
<evidence type="ECO:0000256" key="1">
    <source>
        <dbReference type="ARBA" id="ARBA00022649"/>
    </source>
</evidence>
<dbReference type="AlphaFoldDB" id="A0A7W3VZ85"/>
<feature type="binding site" evidence="6">
    <location>
        <position position="5"/>
    </location>
    <ligand>
        <name>Mg(2+)</name>
        <dbReference type="ChEBI" id="CHEBI:18420"/>
    </ligand>
</feature>
<dbReference type="HAMAP" id="MF_00265">
    <property type="entry name" value="VapC_Nob1"/>
    <property type="match status" value="1"/>
</dbReference>
<dbReference type="GO" id="GO:0000287">
    <property type="term" value="F:magnesium ion binding"/>
    <property type="evidence" value="ECO:0007669"/>
    <property type="project" value="UniProtKB-UniRule"/>
</dbReference>
<protein>
    <recommendedName>
        <fullName evidence="6">Ribonuclease VapC</fullName>
        <shortName evidence="6">RNase VapC</shortName>
        <ecNumber evidence="6">3.1.-.-</ecNumber>
    </recommendedName>
    <alternativeName>
        <fullName evidence="6">Toxin VapC</fullName>
    </alternativeName>
</protein>
<keyword evidence="3 6" id="KW-0479">Metal-binding</keyword>
<keyword evidence="5 6" id="KW-0460">Magnesium</keyword>
<dbReference type="GO" id="GO:0004521">
    <property type="term" value="F:RNA endonuclease activity"/>
    <property type="evidence" value="ECO:0007669"/>
    <property type="project" value="InterPro"/>
</dbReference>